<proteinExistence type="predicted"/>
<reference evidence="2 3" key="1">
    <citation type="submission" date="2017-11" db="EMBL/GenBank/DDBJ databases">
        <title>De novo assembly and phasing of dikaryotic genomes from two isolates of Puccinia coronata f. sp. avenae, the causal agent of oat crown rust.</title>
        <authorList>
            <person name="Miller M.E."/>
            <person name="Zhang Y."/>
            <person name="Omidvar V."/>
            <person name="Sperschneider J."/>
            <person name="Schwessinger B."/>
            <person name="Raley C."/>
            <person name="Palmer J.M."/>
            <person name="Garnica D."/>
            <person name="Upadhyaya N."/>
            <person name="Rathjen J."/>
            <person name="Taylor J.M."/>
            <person name="Park R.F."/>
            <person name="Dodds P.N."/>
            <person name="Hirsch C.D."/>
            <person name="Kianian S.F."/>
            <person name="Figueroa M."/>
        </authorList>
    </citation>
    <scope>NUCLEOTIDE SEQUENCE [LARGE SCALE GENOMIC DNA]</scope>
    <source>
        <strain evidence="2">12SD80</strain>
    </source>
</reference>
<feature type="region of interest" description="Disordered" evidence="1">
    <location>
        <begin position="330"/>
        <end position="382"/>
    </location>
</feature>
<feature type="compositionally biased region" description="Acidic residues" evidence="1">
    <location>
        <begin position="337"/>
        <end position="349"/>
    </location>
</feature>
<sequence length="382" mass="43196">MAASNINSDAAIRARFSGSEWADQVWVGLMEVDPEVSAKKEKLAKFLTDKEVLRSYRDCALGKDGTESIFELMDELFSVIRDKEALQAAVAESLGKSYEDLRGTGKTELGLLTLLWKAKTDLFALAVDVWAERQPLITTQAGNTLGTRLKEKILAAIKQRKGPVQKAIKLFNTCRRDYLQKVDPCQLQLPENQDLTFNEFLWMDLDDPLWCDGHFYHSRAPWATDPNVRKGIASVLVLDRVAGPRRGGDRAFDARVGPSDYLGLLRHLCSELKVHLLEHELLMVSWIPSVERLWHSTRSQYTGSNHPWFDVVRSIKEKLTLGVDGDIDDTLERADFNEEDPDPPDDEERGENHDWVTVTDINTDDDAELGEHEQAAAFDETE</sequence>
<comment type="caution">
    <text evidence="2">The sequence shown here is derived from an EMBL/GenBank/DDBJ whole genome shotgun (WGS) entry which is preliminary data.</text>
</comment>
<gene>
    <name evidence="2" type="ORF">PCASD_24703</name>
</gene>
<name>A0A2N5SG24_9BASI</name>
<evidence type="ECO:0000313" key="3">
    <source>
        <dbReference type="Proteomes" id="UP000235392"/>
    </source>
</evidence>
<protein>
    <submittedName>
        <fullName evidence="2">Uncharacterized protein</fullName>
    </submittedName>
</protein>
<organism evidence="2 3">
    <name type="scientific">Puccinia coronata f. sp. avenae</name>
    <dbReference type="NCBI Taxonomy" id="200324"/>
    <lineage>
        <taxon>Eukaryota</taxon>
        <taxon>Fungi</taxon>
        <taxon>Dikarya</taxon>
        <taxon>Basidiomycota</taxon>
        <taxon>Pucciniomycotina</taxon>
        <taxon>Pucciniomycetes</taxon>
        <taxon>Pucciniales</taxon>
        <taxon>Pucciniaceae</taxon>
        <taxon>Puccinia</taxon>
    </lineage>
</organism>
<evidence type="ECO:0000256" key="1">
    <source>
        <dbReference type="SAM" id="MobiDB-lite"/>
    </source>
</evidence>
<dbReference type="AlphaFoldDB" id="A0A2N5SG24"/>
<dbReference type="PANTHER" id="PTHR33096">
    <property type="entry name" value="CXC2 DOMAIN-CONTAINING PROTEIN"/>
    <property type="match status" value="1"/>
</dbReference>
<accession>A0A2N5SG24</accession>
<dbReference type="Proteomes" id="UP000235392">
    <property type="component" value="Unassembled WGS sequence"/>
</dbReference>
<dbReference type="EMBL" id="PGCI01000894">
    <property type="protein sequence ID" value="PLW12186.1"/>
    <property type="molecule type" value="Genomic_DNA"/>
</dbReference>
<evidence type="ECO:0000313" key="2">
    <source>
        <dbReference type="EMBL" id="PLW12186.1"/>
    </source>
</evidence>
<dbReference type="PANTHER" id="PTHR33096:SF1">
    <property type="entry name" value="CXC1-LIKE CYSTEINE CLUSTER ASSOCIATED WITH KDZ TRANSPOSASES DOMAIN-CONTAINING PROTEIN"/>
    <property type="match status" value="1"/>
</dbReference>